<protein>
    <recommendedName>
        <fullName evidence="5">Exocyst complex component Sec8</fullName>
    </recommendedName>
</protein>
<accession>A0A180GY48</accession>
<organism evidence="2">
    <name type="scientific">Puccinia triticina (isolate 1-1 / race 1 (BBBD))</name>
    <name type="common">Brown leaf rust fungus</name>
    <dbReference type="NCBI Taxonomy" id="630390"/>
    <lineage>
        <taxon>Eukaryota</taxon>
        <taxon>Fungi</taxon>
        <taxon>Dikarya</taxon>
        <taxon>Basidiomycota</taxon>
        <taxon>Pucciniomycotina</taxon>
        <taxon>Pucciniomycetes</taxon>
        <taxon>Pucciniales</taxon>
        <taxon>Pucciniaceae</taxon>
        <taxon>Puccinia</taxon>
    </lineage>
</organism>
<keyword evidence="4" id="KW-1185">Reference proteome</keyword>
<dbReference type="EnsemblFungi" id="PTTG_25954-t43_1">
    <property type="protein sequence ID" value="PTTG_25954-t43_1-p1"/>
    <property type="gene ID" value="PTTG_25954"/>
</dbReference>
<dbReference type="Proteomes" id="UP000005240">
    <property type="component" value="Unassembled WGS sequence"/>
</dbReference>
<proteinExistence type="predicted"/>
<evidence type="ECO:0000313" key="3">
    <source>
        <dbReference type="EnsemblFungi" id="PTTG_25954-t43_1-p1"/>
    </source>
</evidence>
<reference evidence="3" key="4">
    <citation type="submission" date="2025-05" db="UniProtKB">
        <authorList>
            <consortium name="EnsemblFungi"/>
        </authorList>
    </citation>
    <scope>IDENTIFICATION</scope>
    <source>
        <strain evidence="3">isolate 1-1 / race 1 (BBBD)</strain>
    </source>
</reference>
<evidence type="ECO:0000313" key="4">
    <source>
        <dbReference type="Proteomes" id="UP000005240"/>
    </source>
</evidence>
<keyword evidence="1" id="KW-0732">Signal</keyword>
<dbReference type="VEuPathDB" id="FungiDB:PTTG_25954"/>
<evidence type="ECO:0000313" key="2">
    <source>
        <dbReference type="EMBL" id="OAV97757.1"/>
    </source>
</evidence>
<sequence>MFIKQILAQVLMIVCAMSASGSFLQRPHLPLETDGLKANGLHGTNGKEKQYLDPINPAPEQHKIWGNAYDHISQNRILKKLMKDYIPEEPSKVLDIKRNWKHNHKKWNELCETSNSIFETYKDVERELHYNVIFSLDESKAVHGIQLSLLHKLQDKLEGFEKMRAFEILDFSPNSPLQNPGHQKAEEFLQETISFVTHYLESLNVPEFVFVDDQDVVKAFKEHNSFLKVASLFNIMNLEKRLGVDLSSGFLELTEQWFWTLDFAFFGVLDEEVNLRIDIECLIAYFNFYSHGYHHLLSTEELNAFNERFDYPLKMLTQSPAISNLERNPEASRHEAFPIHRNEGMKDSPGKVHSGDDERHSLWTTADEPEELEGARMIVDQIFKIHLGRELGRAIEPNMVLISRALCEILDLIDRKIFPGILQEALGHFAEIEDIYILLLLSSRIQYCHKMCISTEQFMEQSSDKALQSSFKQRIASFHVHYRNQMKYLQDEFDKTYFRISQQEPGDSSPSIVLARLQDYLSKMLRNTLPPTPIKTDK</sequence>
<reference evidence="2" key="1">
    <citation type="submission" date="2009-11" db="EMBL/GenBank/DDBJ databases">
        <authorList>
            <consortium name="The Broad Institute Genome Sequencing Platform"/>
            <person name="Ward D."/>
            <person name="Feldgarden M."/>
            <person name="Earl A."/>
            <person name="Young S.K."/>
            <person name="Zeng Q."/>
            <person name="Koehrsen M."/>
            <person name="Alvarado L."/>
            <person name="Berlin A."/>
            <person name="Bochicchio J."/>
            <person name="Borenstein D."/>
            <person name="Chapman S.B."/>
            <person name="Chen Z."/>
            <person name="Engels R."/>
            <person name="Freedman E."/>
            <person name="Gellesch M."/>
            <person name="Goldberg J."/>
            <person name="Griggs A."/>
            <person name="Gujja S."/>
            <person name="Heilman E."/>
            <person name="Heiman D."/>
            <person name="Hepburn T."/>
            <person name="Howarth C."/>
            <person name="Jen D."/>
            <person name="Larson L."/>
            <person name="Lewis B."/>
            <person name="Mehta T."/>
            <person name="Park D."/>
            <person name="Pearson M."/>
            <person name="Roberts A."/>
            <person name="Saif S."/>
            <person name="Shea T."/>
            <person name="Shenoy N."/>
            <person name="Sisk P."/>
            <person name="Stolte C."/>
            <person name="Sykes S."/>
            <person name="Thomson T."/>
            <person name="Walk T."/>
            <person name="White J."/>
            <person name="Yandava C."/>
            <person name="Izard J."/>
            <person name="Baranova O.V."/>
            <person name="Blanton J.M."/>
            <person name="Tanner A.C."/>
            <person name="Dewhirst F.E."/>
            <person name="Haas B."/>
            <person name="Nusbaum C."/>
            <person name="Birren B."/>
        </authorList>
    </citation>
    <scope>NUCLEOTIDE SEQUENCE [LARGE SCALE GENOMIC DNA]</scope>
    <source>
        <strain evidence="2">1-1 BBBD Race 1</strain>
    </source>
</reference>
<feature type="signal peptide" evidence="1">
    <location>
        <begin position="1"/>
        <end position="21"/>
    </location>
</feature>
<dbReference type="AlphaFoldDB" id="A0A180GY48"/>
<reference evidence="3 4" key="3">
    <citation type="journal article" date="2017" name="G3 (Bethesda)">
        <title>Comparative analysis highlights variable genome content of wheat rusts and divergence of the mating loci.</title>
        <authorList>
            <person name="Cuomo C.A."/>
            <person name="Bakkeren G."/>
            <person name="Khalil H.B."/>
            <person name="Panwar V."/>
            <person name="Joly D."/>
            <person name="Linning R."/>
            <person name="Sakthikumar S."/>
            <person name="Song X."/>
            <person name="Adiconis X."/>
            <person name="Fan L."/>
            <person name="Goldberg J.M."/>
            <person name="Levin J.Z."/>
            <person name="Young S."/>
            <person name="Zeng Q."/>
            <person name="Anikster Y."/>
            <person name="Bruce M."/>
            <person name="Wang M."/>
            <person name="Yin C."/>
            <person name="McCallum B."/>
            <person name="Szabo L.J."/>
            <person name="Hulbert S."/>
            <person name="Chen X."/>
            <person name="Fellers J.P."/>
        </authorList>
    </citation>
    <scope>NUCLEOTIDE SEQUENCE</scope>
    <source>
        <strain evidence="3">isolate 1-1 / race 1 (BBBD)</strain>
        <strain evidence="4">Isolate 1-1 / race 1 (BBBD)</strain>
    </source>
</reference>
<reference evidence="2" key="2">
    <citation type="submission" date="2016-05" db="EMBL/GenBank/DDBJ databases">
        <title>Comparative analysis highlights variable genome content of wheat rusts and divergence of the mating loci.</title>
        <authorList>
            <person name="Cuomo C.A."/>
            <person name="Bakkeren G."/>
            <person name="Szabo L."/>
            <person name="Khalil H."/>
            <person name="Joly D."/>
            <person name="Goldberg J."/>
            <person name="Young S."/>
            <person name="Zeng Q."/>
            <person name="Fellers J."/>
        </authorList>
    </citation>
    <scope>NUCLEOTIDE SEQUENCE [LARGE SCALE GENOMIC DNA]</scope>
    <source>
        <strain evidence="2">1-1 BBBD Race 1</strain>
    </source>
</reference>
<feature type="chain" id="PRO_5008110430" description="Exocyst complex component Sec8" evidence="1">
    <location>
        <begin position="22"/>
        <end position="538"/>
    </location>
</feature>
<dbReference type="EMBL" id="ADAS02000011">
    <property type="protein sequence ID" value="OAV97757.1"/>
    <property type="molecule type" value="Genomic_DNA"/>
</dbReference>
<evidence type="ECO:0008006" key="5">
    <source>
        <dbReference type="Google" id="ProtNLM"/>
    </source>
</evidence>
<evidence type="ECO:0000256" key="1">
    <source>
        <dbReference type="SAM" id="SignalP"/>
    </source>
</evidence>
<gene>
    <name evidence="2" type="ORF">PTTG_25954</name>
</gene>
<name>A0A180GY48_PUCT1</name>